<evidence type="ECO:0000313" key="9">
    <source>
        <dbReference type="EMBL" id="MZI94491.1"/>
    </source>
</evidence>
<comment type="similarity">
    <text evidence="2">Belongs to the acyltransferase 3 family.</text>
</comment>
<accession>A0A7X4RV22</accession>
<sequence>MEKENRVIFFDLLRCVAAVAVIAIHVLAPYREQFGVIPDGEWLTAVSVNGSTRWAVPVFILISGALLLSDHRPFELSYYLKRRLGKVVIPFVVWSVFYGLFSGLSAGGFDSDVAQQTLANSPHHATYYHLGFFYYFIPLYFVIPFLQWLNKQVDDAIWVIFVGIWLVTTVLYLMHIDGPWSTEIWLYTGYLPLGYLLFKKVPITPLTVVIAVVLGITSLYFTVHSVVELSVMRDKYSVGRWLSYKTINVVLAASMIFILGRVIAPTLPHKAQQCIAFISKYSLGIYLLHPIFLWPMKEFGWYQGHPGWVIPLWVLIAGAGSLAMSWMFSHSTKTNWLLP</sequence>
<evidence type="ECO:0000256" key="7">
    <source>
        <dbReference type="SAM" id="Phobius"/>
    </source>
</evidence>
<proteinExistence type="inferred from homology"/>
<evidence type="ECO:0000256" key="5">
    <source>
        <dbReference type="ARBA" id="ARBA00022989"/>
    </source>
</evidence>
<evidence type="ECO:0000256" key="2">
    <source>
        <dbReference type="ARBA" id="ARBA00007400"/>
    </source>
</evidence>
<keyword evidence="10" id="KW-1185">Reference proteome</keyword>
<keyword evidence="3" id="KW-1003">Cell membrane</keyword>
<keyword evidence="4 7" id="KW-0812">Transmembrane</keyword>
<feature type="transmembrane region" description="Helical" evidence="7">
    <location>
        <begin position="127"/>
        <end position="149"/>
    </location>
</feature>
<dbReference type="AlphaFoldDB" id="A0A7X4RV22"/>
<feature type="transmembrane region" description="Helical" evidence="7">
    <location>
        <begin position="156"/>
        <end position="174"/>
    </location>
</feature>
<feature type="domain" description="Acyltransferase 3" evidence="8">
    <location>
        <begin position="8"/>
        <end position="329"/>
    </location>
</feature>
<gene>
    <name evidence="9" type="ORF">F9817_14935</name>
</gene>
<feature type="transmembrane region" description="Helical" evidence="7">
    <location>
        <begin position="308"/>
        <end position="328"/>
    </location>
</feature>
<evidence type="ECO:0000256" key="6">
    <source>
        <dbReference type="ARBA" id="ARBA00023136"/>
    </source>
</evidence>
<dbReference type="RefSeq" id="WP_161156954.1">
    <property type="nucleotide sequence ID" value="NZ_WEKT01000030.1"/>
</dbReference>
<organism evidence="9 10">
    <name type="scientific">Vibrio eleionomae</name>
    <dbReference type="NCBI Taxonomy" id="2653505"/>
    <lineage>
        <taxon>Bacteria</taxon>
        <taxon>Pseudomonadati</taxon>
        <taxon>Pseudomonadota</taxon>
        <taxon>Gammaproteobacteria</taxon>
        <taxon>Vibrionales</taxon>
        <taxon>Vibrionaceae</taxon>
        <taxon>Vibrio</taxon>
    </lineage>
</organism>
<keyword evidence="5 7" id="KW-1133">Transmembrane helix</keyword>
<evidence type="ECO:0000256" key="4">
    <source>
        <dbReference type="ARBA" id="ARBA00022692"/>
    </source>
</evidence>
<feature type="transmembrane region" description="Helical" evidence="7">
    <location>
        <begin position="12"/>
        <end position="31"/>
    </location>
</feature>
<dbReference type="GO" id="GO:0016413">
    <property type="term" value="F:O-acetyltransferase activity"/>
    <property type="evidence" value="ECO:0007669"/>
    <property type="project" value="TreeGrafter"/>
</dbReference>
<feature type="transmembrane region" description="Helical" evidence="7">
    <location>
        <begin position="180"/>
        <end position="198"/>
    </location>
</feature>
<comment type="caution">
    <text evidence="9">The sequence shown here is derived from an EMBL/GenBank/DDBJ whole genome shotgun (WGS) entry which is preliminary data.</text>
</comment>
<evidence type="ECO:0000259" key="8">
    <source>
        <dbReference type="Pfam" id="PF01757"/>
    </source>
</evidence>
<reference evidence="9 10" key="1">
    <citation type="submission" date="2019-10" db="EMBL/GenBank/DDBJ databases">
        <title>Vibrio sp. nov. isolated from a shrimp pond.</title>
        <authorList>
            <person name="Gomez-Gil B."/>
            <person name="Enciso-Ibarra J."/>
            <person name="Enciso-Ibarra K."/>
            <person name="Bolan-Mejia C."/>
        </authorList>
    </citation>
    <scope>NUCLEOTIDE SEQUENCE [LARGE SCALE GENOMIC DNA]</scope>
    <source>
        <strain evidence="9 10">CAIM 722</strain>
    </source>
</reference>
<dbReference type="InterPro" id="IPR002656">
    <property type="entry name" value="Acyl_transf_3_dom"/>
</dbReference>
<evidence type="ECO:0000256" key="3">
    <source>
        <dbReference type="ARBA" id="ARBA00022475"/>
    </source>
</evidence>
<evidence type="ECO:0000256" key="1">
    <source>
        <dbReference type="ARBA" id="ARBA00004651"/>
    </source>
</evidence>
<feature type="transmembrane region" description="Helical" evidence="7">
    <location>
        <begin position="88"/>
        <end position="107"/>
    </location>
</feature>
<dbReference type="PANTHER" id="PTHR40074:SF2">
    <property type="entry name" value="O-ACETYLTRANSFERASE WECH"/>
    <property type="match status" value="1"/>
</dbReference>
<protein>
    <submittedName>
        <fullName evidence="9">Acyltransferase family protein</fullName>
    </submittedName>
</protein>
<evidence type="ECO:0000313" key="10">
    <source>
        <dbReference type="Proteomes" id="UP000462621"/>
    </source>
</evidence>
<name>A0A7X4RV22_9VIBR</name>
<keyword evidence="9" id="KW-0808">Transferase</keyword>
<feature type="transmembrane region" description="Helical" evidence="7">
    <location>
        <begin position="51"/>
        <end position="68"/>
    </location>
</feature>
<feature type="transmembrane region" description="Helical" evidence="7">
    <location>
        <begin position="243"/>
        <end position="263"/>
    </location>
</feature>
<dbReference type="PANTHER" id="PTHR40074">
    <property type="entry name" value="O-ACETYLTRANSFERASE WECH"/>
    <property type="match status" value="1"/>
</dbReference>
<comment type="subcellular location">
    <subcellularLocation>
        <location evidence="1">Cell membrane</location>
        <topology evidence="1">Multi-pass membrane protein</topology>
    </subcellularLocation>
</comment>
<dbReference type="Proteomes" id="UP000462621">
    <property type="component" value="Unassembled WGS sequence"/>
</dbReference>
<keyword evidence="9" id="KW-0012">Acyltransferase</keyword>
<feature type="transmembrane region" description="Helical" evidence="7">
    <location>
        <begin position="205"/>
        <end position="223"/>
    </location>
</feature>
<dbReference type="GO" id="GO:0005886">
    <property type="term" value="C:plasma membrane"/>
    <property type="evidence" value="ECO:0007669"/>
    <property type="project" value="UniProtKB-SubCell"/>
</dbReference>
<keyword evidence="6 7" id="KW-0472">Membrane</keyword>
<dbReference type="EMBL" id="WEKT01000030">
    <property type="protein sequence ID" value="MZI94491.1"/>
    <property type="molecule type" value="Genomic_DNA"/>
</dbReference>
<feature type="transmembrane region" description="Helical" evidence="7">
    <location>
        <begin position="275"/>
        <end position="296"/>
    </location>
</feature>
<dbReference type="Pfam" id="PF01757">
    <property type="entry name" value="Acyl_transf_3"/>
    <property type="match status" value="1"/>
</dbReference>
<dbReference type="GO" id="GO:0009246">
    <property type="term" value="P:enterobacterial common antigen biosynthetic process"/>
    <property type="evidence" value="ECO:0007669"/>
    <property type="project" value="TreeGrafter"/>
</dbReference>